<dbReference type="EMBL" id="QSKF01000008">
    <property type="protein sequence ID" value="RHE39299.1"/>
    <property type="molecule type" value="Genomic_DNA"/>
</dbReference>
<dbReference type="Pfam" id="PF02517">
    <property type="entry name" value="Rce1-like"/>
    <property type="match status" value="1"/>
</dbReference>
<dbReference type="RefSeq" id="WP_118049580.1">
    <property type="nucleotide sequence ID" value="NZ_CABJFK010000008.1"/>
</dbReference>
<feature type="transmembrane region" description="Helical" evidence="1">
    <location>
        <begin position="34"/>
        <end position="55"/>
    </location>
</feature>
<accession>A0A414J4D3</accession>
<gene>
    <name evidence="3" type="ORF">DW740_11190</name>
</gene>
<evidence type="ECO:0000313" key="4">
    <source>
        <dbReference type="Proteomes" id="UP000283745"/>
    </source>
</evidence>
<dbReference type="PANTHER" id="PTHR36435">
    <property type="entry name" value="SLR1288 PROTEIN"/>
    <property type="match status" value="1"/>
</dbReference>
<feature type="transmembrane region" description="Helical" evidence="1">
    <location>
        <begin position="76"/>
        <end position="101"/>
    </location>
</feature>
<feature type="transmembrane region" description="Helical" evidence="1">
    <location>
        <begin position="136"/>
        <end position="161"/>
    </location>
</feature>
<keyword evidence="3" id="KW-0645">Protease</keyword>
<proteinExistence type="predicted"/>
<evidence type="ECO:0000313" key="3">
    <source>
        <dbReference type="EMBL" id="RHE39299.1"/>
    </source>
</evidence>
<dbReference type="InterPro" id="IPR052710">
    <property type="entry name" value="CAAX_protease"/>
</dbReference>
<organism evidence="3 4">
    <name type="scientific">Blautia obeum</name>
    <dbReference type="NCBI Taxonomy" id="40520"/>
    <lineage>
        <taxon>Bacteria</taxon>
        <taxon>Bacillati</taxon>
        <taxon>Bacillota</taxon>
        <taxon>Clostridia</taxon>
        <taxon>Lachnospirales</taxon>
        <taxon>Lachnospiraceae</taxon>
        <taxon>Blautia</taxon>
    </lineage>
</organism>
<keyword evidence="3" id="KW-0482">Metalloprotease</keyword>
<comment type="caution">
    <text evidence="3">The sequence shown here is derived from an EMBL/GenBank/DDBJ whole genome shotgun (WGS) entry which is preliminary data.</text>
</comment>
<dbReference type="PANTHER" id="PTHR36435:SF1">
    <property type="entry name" value="CAAX AMINO TERMINAL PROTEASE FAMILY PROTEIN"/>
    <property type="match status" value="1"/>
</dbReference>
<feature type="domain" description="CAAX prenyl protease 2/Lysostaphin resistance protein A-like" evidence="2">
    <location>
        <begin position="77"/>
        <end position="163"/>
    </location>
</feature>
<dbReference type="GO" id="GO:0006508">
    <property type="term" value="P:proteolysis"/>
    <property type="evidence" value="ECO:0007669"/>
    <property type="project" value="UniProtKB-KW"/>
</dbReference>
<name>A0A414J4D3_9FIRM</name>
<dbReference type="Proteomes" id="UP000283745">
    <property type="component" value="Unassembled WGS sequence"/>
</dbReference>
<keyword evidence="1" id="KW-0472">Membrane</keyword>
<dbReference type="AlphaFoldDB" id="A0A414J4D3"/>
<reference evidence="3 4" key="1">
    <citation type="submission" date="2018-08" db="EMBL/GenBank/DDBJ databases">
        <title>A genome reference for cultivated species of the human gut microbiota.</title>
        <authorList>
            <person name="Zou Y."/>
            <person name="Xue W."/>
            <person name="Luo G."/>
        </authorList>
    </citation>
    <scope>NUCLEOTIDE SEQUENCE [LARGE SCALE GENOMIC DNA]</scope>
    <source>
        <strain evidence="3 4">AM28-23</strain>
    </source>
</reference>
<protein>
    <submittedName>
        <fullName evidence="3">CPBP family intramembrane metalloprotease</fullName>
    </submittedName>
</protein>
<feature type="transmembrane region" description="Helical" evidence="1">
    <location>
        <begin position="107"/>
        <end position="124"/>
    </location>
</feature>
<dbReference type="InterPro" id="IPR003675">
    <property type="entry name" value="Rce1/LyrA-like_dom"/>
</dbReference>
<evidence type="ECO:0000256" key="1">
    <source>
        <dbReference type="SAM" id="Phobius"/>
    </source>
</evidence>
<evidence type="ECO:0000259" key="2">
    <source>
        <dbReference type="Pfam" id="PF02517"/>
    </source>
</evidence>
<dbReference type="GO" id="GO:0004175">
    <property type="term" value="F:endopeptidase activity"/>
    <property type="evidence" value="ECO:0007669"/>
    <property type="project" value="UniProtKB-ARBA"/>
</dbReference>
<keyword evidence="1" id="KW-1133">Transmembrane helix</keyword>
<keyword evidence="1" id="KW-0812">Transmembrane</keyword>
<sequence>MLPCLWFYSKDRIARRNGGLVLAQKPWKLDLTEMILFLGMGAAFSQYANMFVGLLQSVLNYQEYQETMDQMTSGKSMWFLILSMGVIAPLAEEIVFRWLIYLRLRDYVRMGAAMVISGLIFGIYHGNLAQAVYAGILGMIFAYFLEISGCLWSSVLLHMGANIWSLVSPDLVSWMLQKNPMYILIMLFALILILVYGVPYFQARAKGRTKRVL</sequence>
<feature type="transmembrane region" description="Helical" evidence="1">
    <location>
        <begin position="181"/>
        <end position="201"/>
    </location>
</feature>
<keyword evidence="3" id="KW-0378">Hydrolase</keyword>
<dbReference type="GO" id="GO:0008237">
    <property type="term" value="F:metallopeptidase activity"/>
    <property type="evidence" value="ECO:0007669"/>
    <property type="project" value="UniProtKB-KW"/>
</dbReference>
<dbReference type="GO" id="GO:0080120">
    <property type="term" value="P:CAAX-box protein maturation"/>
    <property type="evidence" value="ECO:0007669"/>
    <property type="project" value="UniProtKB-ARBA"/>
</dbReference>